<keyword evidence="10 19" id="KW-0028">Amino-acid biosynthesis</keyword>
<dbReference type="STRING" id="584787.GCA_001247655_02125"/>
<dbReference type="NCBIfam" id="TIGR01122">
    <property type="entry name" value="ilvE_I"/>
    <property type="match status" value="1"/>
</dbReference>
<dbReference type="InterPro" id="IPR005785">
    <property type="entry name" value="B_amino_transI"/>
</dbReference>
<evidence type="ECO:0000313" key="20">
    <source>
        <dbReference type="EMBL" id="ROQ27710.1"/>
    </source>
</evidence>
<dbReference type="InterPro" id="IPR050571">
    <property type="entry name" value="Class-IV_PLP-Dep_Aminotrnsfr"/>
</dbReference>
<keyword evidence="9 19" id="KW-0032">Aminotransferase</keyword>
<dbReference type="UniPathway" id="UPA00049">
    <property type="reaction ID" value="UER00062"/>
</dbReference>
<evidence type="ECO:0000256" key="1">
    <source>
        <dbReference type="ARBA" id="ARBA00001933"/>
    </source>
</evidence>
<comment type="catalytic activity">
    <reaction evidence="15 19">
        <text>L-isoleucine + 2-oxoglutarate = (S)-3-methyl-2-oxopentanoate + L-glutamate</text>
        <dbReference type="Rhea" id="RHEA:24801"/>
        <dbReference type="ChEBI" id="CHEBI:16810"/>
        <dbReference type="ChEBI" id="CHEBI:29985"/>
        <dbReference type="ChEBI" id="CHEBI:35146"/>
        <dbReference type="ChEBI" id="CHEBI:58045"/>
        <dbReference type="EC" id="2.6.1.42"/>
    </reaction>
</comment>
<dbReference type="GO" id="GO:0009098">
    <property type="term" value="P:L-leucine biosynthetic process"/>
    <property type="evidence" value="ECO:0007669"/>
    <property type="project" value="UniProtKB-UniPathway"/>
</dbReference>
<evidence type="ECO:0000256" key="14">
    <source>
        <dbReference type="ARBA" id="ARBA00048212"/>
    </source>
</evidence>
<evidence type="ECO:0000256" key="5">
    <source>
        <dbReference type="ARBA" id="ARBA00005072"/>
    </source>
</evidence>
<dbReference type="InterPro" id="IPR036038">
    <property type="entry name" value="Aminotransferase-like"/>
</dbReference>
<keyword evidence="13 19" id="KW-0100">Branched-chain amino acid biosynthesis</keyword>
<dbReference type="Gene3D" id="3.30.470.10">
    <property type="match status" value="1"/>
</dbReference>
<evidence type="ECO:0000256" key="16">
    <source>
        <dbReference type="ARBA" id="ARBA00049229"/>
    </source>
</evidence>
<keyword evidence="12 18" id="KW-0663">Pyridoxal phosphate</keyword>
<evidence type="ECO:0000256" key="15">
    <source>
        <dbReference type="ARBA" id="ARBA00048798"/>
    </source>
</evidence>
<comment type="catalytic activity">
    <reaction evidence="14 19">
        <text>L-valine + 2-oxoglutarate = 3-methyl-2-oxobutanoate + L-glutamate</text>
        <dbReference type="Rhea" id="RHEA:24813"/>
        <dbReference type="ChEBI" id="CHEBI:11851"/>
        <dbReference type="ChEBI" id="CHEBI:16810"/>
        <dbReference type="ChEBI" id="CHEBI:29985"/>
        <dbReference type="ChEBI" id="CHEBI:57762"/>
        <dbReference type="EC" id="2.6.1.42"/>
    </reaction>
</comment>
<keyword evidence="21" id="KW-1185">Reference proteome</keyword>
<evidence type="ECO:0000256" key="12">
    <source>
        <dbReference type="ARBA" id="ARBA00022898"/>
    </source>
</evidence>
<keyword evidence="11 19" id="KW-0808">Transferase</keyword>
<dbReference type="PANTHER" id="PTHR42743:SF11">
    <property type="entry name" value="AMINODEOXYCHORISMATE LYASE"/>
    <property type="match status" value="1"/>
</dbReference>
<evidence type="ECO:0000256" key="4">
    <source>
        <dbReference type="ARBA" id="ARBA00004931"/>
    </source>
</evidence>
<dbReference type="EC" id="2.6.1.42" evidence="7 19"/>
<comment type="pathway">
    <text evidence="5 19">Amino-acid biosynthesis; L-leucine biosynthesis; L-leucine from 3-methyl-2-oxobutanoate: step 4/4.</text>
</comment>
<sequence>MNRADFIWMDGHLAPWSEAQVHPMSHSMHYGTAFFEGVRAYDTPTGPVVFRHCDHMQRLKDSAKIYRFTIPYTVDELMAATRQVLNANNLRSAYIRPLAYMGEVGMGVVPQHMEMSVLVAAFAWGRYLGASALEEGVDACVSSWNRAAPNTFPTGAKAAGNYLSSLLIATEARRNGFHEGIGLDARGQVSEGAGENIFLVKNGVLYTPPATASILPGITRDTIVTLARAEGIEVVEGAIAREALYVADEIFFTGTAAEVTPVRSIDRCPVGDGKRGPVTELMQQRFFGLFNGETEDKWGWLDSVEAKDAAA</sequence>
<dbReference type="InterPro" id="IPR033939">
    <property type="entry name" value="BCAT_family"/>
</dbReference>
<dbReference type="UniPathway" id="UPA00047">
    <property type="reaction ID" value="UER00058"/>
</dbReference>
<comment type="function">
    <text evidence="2 19">Acts on leucine, isoleucine and valine.</text>
</comment>
<evidence type="ECO:0000256" key="2">
    <source>
        <dbReference type="ARBA" id="ARBA00003109"/>
    </source>
</evidence>
<dbReference type="GO" id="GO:0005829">
    <property type="term" value="C:cytosol"/>
    <property type="evidence" value="ECO:0007669"/>
    <property type="project" value="TreeGrafter"/>
</dbReference>
<evidence type="ECO:0000256" key="6">
    <source>
        <dbReference type="ARBA" id="ARBA00009320"/>
    </source>
</evidence>
<protein>
    <recommendedName>
        <fullName evidence="8 19">Branched-chain-amino-acid aminotransferase</fullName>
        <shortName evidence="19">BCAT</shortName>
        <ecNumber evidence="7 19">2.6.1.42</ecNumber>
    </recommendedName>
</protein>
<dbReference type="CDD" id="cd01557">
    <property type="entry name" value="BCAT_beta_family"/>
    <property type="match status" value="1"/>
</dbReference>
<evidence type="ECO:0000256" key="19">
    <source>
        <dbReference type="RuleBase" id="RU364094"/>
    </source>
</evidence>
<evidence type="ECO:0000256" key="8">
    <source>
        <dbReference type="ARBA" id="ARBA00018179"/>
    </source>
</evidence>
<evidence type="ECO:0000256" key="18">
    <source>
        <dbReference type="RuleBase" id="RU004516"/>
    </source>
</evidence>
<dbReference type="InterPro" id="IPR001544">
    <property type="entry name" value="Aminotrans_IV"/>
</dbReference>
<evidence type="ECO:0000256" key="13">
    <source>
        <dbReference type="ARBA" id="ARBA00023304"/>
    </source>
</evidence>
<dbReference type="UniPathway" id="UPA00048">
    <property type="reaction ID" value="UER00073"/>
</dbReference>
<organism evidence="20 21">
    <name type="scientific">Gallaecimonas pentaromativorans</name>
    <dbReference type="NCBI Taxonomy" id="584787"/>
    <lineage>
        <taxon>Bacteria</taxon>
        <taxon>Pseudomonadati</taxon>
        <taxon>Pseudomonadota</taxon>
        <taxon>Gammaproteobacteria</taxon>
        <taxon>Enterobacterales</taxon>
        <taxon>Gallaecimonadaceae</taxon>
        <taxon>Gallaecimonas</taxon>
    </lineage>
</organism>
<evidence type="ECO:0000256" key="17">
    <source>
        <dbReference type="RuleBase" id="RU004106"/>
    </source>
</evidence>
<name>A0A3N1PLD5_9GAMM</name>
<comment type="similarity">
    <text evidence="6 17">Belongs to the class-IV pyridoxal-phosphate-dependent aminotransferase family.</text>
</comment>
<dbReference type="GO" id="GO:0052656">
    <property type="term" value="F:L-isoleucine-2-oxoglutarate transaminase activity"/>
    <property type="evidence" value="ECO:0007669"/>
    <property type="project" value="RHEA"/>
</dbReference>
<comment type="cofactor">
    <cofactor evidence="1 18">
        <name>pyridoxal 5'-phosphate</name>
        <dbReference type="ChEBI" id="CHEBI:597326"/>
    </cofactor>
</comment>
<dbReference type="FunFam" id="3.20.10.10:FF:000001">
    <property type="entry name" value="Branched-chain-amino-acid aminotransferase"/>
    <property type="match status" value="1"/>
</dbReference>
<dbReference type="GO" id="GO:0009097">
    <property type="term" value="P:isoleucine biosynthetic process"/>
    <property type="evidence" value="ECO:0007669"/>
    <property type="project" value="UniProtKB-UniPathway"/>
</dbReference>
<evidence type="ECO:0000256" key="10">
    <source>
        <dbReference type="ARBA" id="ARBA00022605"/>
    </source>
</evidence>
<dbReference type="EMBL" id="RJUL01000004">
    <property type="protein sequence ID" value="ROQ27710.1"/>
    <property type="molecule type" value="Genomic_DNA"/>
</dbReference>
<reference evidence="20 21" key="1">
    <citation type="submission" date="2018-11" db="EMBL/GenBank/DDBJ databases">
        <title>Genomic Encyclopedia of Type Strains, Phase IV (KMG-IV): sequencing the most valuable type-strain genomes for metagenomic binning, comparative biology and taxonomic classification.</title>
        <authorList>
            <person name="Goeker M."/>
        </authorList>
    </citation>
    <scope>NUCLEOTIDE SEQUENCE [LARGE SCALE GENOMIC DNA]</scope>
    <source>
        <strain evidence="20 21">DSM 21945</strain>
    </source>
</reference>
<dbReference type="NCBIfam" id="NF005146">
    <property type="entry name" value="PRK06606.1"/>
    <property type="match status" value="1"/>
</dbReference>
<comment type="catalytic activity">
    <reaction evidence="16 19">
        <text>L-leucine + 2-oxoglutarate = 4-methyl-2-oxopentanoate + L-glutamate</text>
        <dbReference type="Rhea" id="RHEA:18321"/>
        <dbReference type="ChEBI" id="CHEBI:16810"/>
        <dbReference type="ChEBI" id="CHEBI:17865"/>
        <dbReference type="ChEBI" id="CHEBI:29985"/>
        <dbReference type="ChEBI" id="CHEBI:57427"/>
        <dbReference type="EC" id="2.6.1.42"/>
    </reaction>
</comment>
<dbReference type="InterPro" id="IPR043132">
    <property type="entry name" value="BCAT-like_C"/>
</dbReference>
<dbReference type="PROSITE" id="PS00770">
    <property type="entry name" value="AA_TRANSFER_CLASS_4"/>
    <property type="match status" value="1"/>
</dbReference>
<comment type="caution">
    <text evidence="20">The sequence shown here is derived from an EMBL/GenBank/DDBJ whole genome shotgun (WGS) entry which is preliminary data.</text>
</comment>
<evidence type="ECO:0000256" key="7">
    <source>
        <dbReference type="ARBA" id="ARBA00013053"/>
    </source>
</evidence>
<dbReference type="GO" id="GO:0009099">
    <property type="term" value="P:L-valine biosynthetic process"/>
    <property type="evidence" value="ECO:0007669"/>
    <property type="project" value="UniProtKB-UniPathway"/>
</dbReference>
<dbReference type="PANTHER" id="PTHR42743">
    <property type="entry name" value="AMINO-ACID AMINOTRANSFERASE"/>
    <property type="match status" value="1"/>
</dbReference>
<dbReference type="Gene3D" id="3.20.10.10">
    <property type="entry name" value="D-amino Acid Aminotransferase, subunit A, domain 2"/>
    <property type="match status" value="1"/>
</dbReference>
<dbReference type="GO" id="GO:0052655">
    <property type="term" value="F:L-valine-2-oxoglutarate transaminase activity"/>
    <property type="evidence" value="ECO:0007669"/>
    <property type="project" value="RHEA"/>
</dbReference>
<evidence type="ECO:0000256" key="9">
    <source>
        <dbReference type="ARBA" id="ARBA00022576"/>
    </source>
</evidence>
<evidence type="ECO:0000256" key="3">
    <source>
        <dbReference type="ARBA" id="ARBA00004824"/>
    </source>
</evidence>
<dbReference type="GO" id="GO:0006532">
    <property type="term" value="P:aspartate biosynthetic process"/>
    <property type="evidence" value="ECO:0007669"/>
    <property type="project" value="TreeGrafter"/>
</dbReference>
<dbReference type="InterPro" id="IPR043131">
    <property type="entry name" value="BCAT-like_N"/>
</dbReference>
<dbReference type="Pfam" id="PF01063">
    <property type="entry name" value="Aminotran_4"/>
    <property type="match status" value="1"/>
</dbReference>
<accession>A0A3N1PLD5</accession>
<dbReference type="SUPFAM" id="SSF56752">
    <property type="entry name" value="D-aminoacid aminotransferase-like PLP-dependent enzymes"/>
    <property type="match status" value="1"/>
</dbReference>
<dbReference type="AlphaFoldDB" id="A0A3N1PLD5"/>
<evidence type="ECO:0000256" key="11">
    <source>
        <dbReference type="ARBA" id="ARBA00022679"/>
    </source>
</evidence>
<gene>
    <name evidence="19" type="primary">ilvE</name>
    <name evidence="20" type="ORF">EDC28_104369</name>
</gene>
<dbReference type="InterPro" id="IPR018300">
    <property type="entry name" value="Aminotrans_IV_CS"/>
</dbReference>
<comment type="pathway">
    <text evidence="3 19">Amino-acid biosynthesis; L-isoleucine biosynthesis; L-isoleucine from 2-oxobutanoate: step 4/4.</text>
</comment>
<dbReference type="RefSeq" id="WP_123421470.1">
    <property type="nucleotide sequence ID" value="NZ_RJUL01000004.1"/>
</dbReference>
<dbReference type="Proteomes" id="UP000268033">
    <property type="component" value="Unassembled WGS sequence"/>
</dbReference>
<evidence type="ECO:0000313" key="21">
    <source>
        <dbReference type="Proteomes" id="UP000268033"/>
    </source>
</evidence>
<comment type="pathway">
    <text evidence="4 19">Amino-acid biosynthesis; L-valine biosynthesis; L-valine from pyruvate: step 4/4.</text>
</comment>
<dbReference type="GO" id="GO:0052654">
    <property type="term" value="F:L-leucine-2-oxoglutarate transaminase activity"/>
    <property type="evidence" value="ECO:0007669"/>
    <property type="project" value="RHEA"/>
</dbReference>
<proteinExistence type="inferred from homology"/>